<evidence type="ECO:0000256" key="1">
    <source>
        <dbReference type="SAM" id="MobiDB-lite"/>
    </source>
</evidence>
<feature type="compositionally biased region" description="Basic residues" evidence="1">
    <location>
        <begin position="11"/>
        <end position="21"/>
    </location>
</feature>
<accession>A0A183GBR0</accession>
<reference evidence="4" key="2">
    <citation type="submission" date="2019-09" db="UniProtKB">
        <authorList>
            <consortium name="WormBaseParasite"/>
        </authorList>
    </citation>
    <scope>IDENTIFICATION</scope>
</reference>
<gene>
    <name evidence="2" type="ORF">HPBE_LOCUS19549</name>
</gene>
<organism evidence="3 4">
    <name type="scientific">Heligmosomoides polygyrus</name>
    <name type="common">Parasitic roundworm</name>
    <dbReference type="NCBI Taxonomy" id="6339"/>
    <lineage>
        <taxon>Eukaryota</taxon>
        <taxon>Metazoa</taxon>
        <taxon>Ecdysozoa</taxon>
        <taxon>Nematoda</taxon>
        <taxon>Chromadorea</taxon>
        <taxon>Rhabditida</taxon>
        <taxon>Rhabditina</taxon>
        <taxon>Rhabditomorpha</taxon>
        <taxon>Strongyloidea</taxon>
        <taxon>Heligmosomidae</taxon>
        <taxon>Heligmosomoides</taxon>
    </lineage>
</organism>
<feature type="region of interest" description="Disordered" evidence="1">
    <location>
        <begin position="1"/>
        <end position="76"/>
    </location>
</feature>
<sequence>MCDLELEPLPPKKRKTTKTKRMPAAVASMPPGPSSRGPPMGWKRLDQTNIPLPSIRRRKQQSAKRSFSDEPELARGSNGAVFKKQFRQFDDDMLSKYEHSAFYFCNGCDGVLTNPKDYTAPKRSKKTSAHLVNVKPQLESVLRRSIDVLIAGHEESHAAQGQGIRPLHLTPKSEPPGFGLYWDHIENSEEFRRCEIRVILTLGFDGIRFCKLTSFLIKNEAVASLEADARRNGDESFVRLHKLISEGSFDCRFLPVVNLIHGWHVPCQSSVDWASLHMVHDVEIQPVLRSFELSSRLCHDSAVYLSKYYWVRQKDTTQHCVW</sequence>
<accession>A0A3P8BDK9</accession>
<dbReference type="EMBL" id="UZAH01031447">
    <property type="protein sequence ID" value="VDP15490.1"/>
    <property type="molecule type" value="Genomic_DNA"/>
</dbReference>
<dbReference type="WBParaSite" id="HPBE_0001955001-mRNA-1">
    <property type="protein sequence ID" value="HPBE_0001955001-mRNA-1"/>
    <property type="gene ID" value="HPBE_0001955001"/>
</dbReference>
<reference evidence="2 3" key="1">
    <citation type="submission" date="2018-11" db="EMBL/GenBank/DDBJ databases">
        <authorList>
            <consortium name="Pathogen Informatics"/>
        </authorList>
    </citation>
    <scope>NUCLEOTIDE SEQUENCE [LARGE SCALE GENOMIC DNA]</scope>
</reference>
<name>A0A183GBR0_HELPZ</name>
<dbReference type="OrthoDB" id="5909313at2759"/>
<dbReference type="AlphaFoldDB" id="A0A183GBR0"/>
<proteinExistence type="predicted"/>
<evidence type="ECO:0000313" key="3">
    <source>
        <dbReference type="Proteomes" id="UP000050761"/>
    </source>
</evidence>
<evidence type="ECO:0000313" key="2">
    <source>
        <dbReference type="EMBL" id="VDP15490.1"/>
    </source>
</evidence>
<dbReference type="Proteomes" id="UP000050761">
    <property type="component" value="Unassembled WGS sequence"/>
</dbReference>
<evidence type="ECO:0000313" key="4">
    <source>
        <dbReference type="WBParaSite" id="HPBE_0001955001-mRNA-1"/>
    </source>
</evidence>
<protein>
    <submittedName>
        <fullName evidence="4">DUF659 domain-containing protein</fullName>
    </submittedName>
</protein>
<keyword evidence="3" id="KW-1185">Reference proteome</keyword>